<evidence type="ECO:0000256" key="1">
    <source>
        <dbReference type="SAM" id="MobiDB-lite"/>
    </source>
</evidence>
<evidence type="ECO:0000313" key="2">
    <source>
        <dbReference type="EMBL" id="RZF36583.1"/>
    </source>
</evidence>
<organism evidence="2 3">
    <name type="scientific">Laodelphax striatellus</name>
    <name type="common">Small brown planthopper</name>
    <name type="synonym">Delphax striatella</name>
    <dbReference type="NCBI Taxonomy" id="195883"/>
    <lineage>
        <taxon>Eukaryota</taxon>
        <taxon>Metazoa</taxon>
        <taxon>Ecdysozoa</taxon>
        <taxon>Arthropoda</taxon>
        <taxon>Hexapoda</taxon>
        <taxon>Insecta</taxon>
        <taxon>Pterygota</taxon>
        <taxon>Neoptera</taxon>
        <taxon>Paraneoptera</taxon>
        <taxon>Hemiptera</taxon>
        <taxon>Auchenorrhyncha</taxon>
        <taxon>Fulgoroidea</taxon>
        <taxon>Delphacidae</taxon>
        <taxon>Criomorphinae</taxon>
        <taxon>Laodelphax</taxon>
    </lineage>
</organism>
<accession>A0A482WSW0</accession>
<gene>
    <name evidence="2" type="ORF">LSTR_LSTR010694</name>
</gene>
<comment type="caution">
    <text evidence="2">The sequence shown here is derived from an EMBL/GenBank/DDBJ whole genome shotgun (WGS) entry which is preliminary data.</text>
</comment>
<dbReference type="Proteomes" id="UP000291343">
    <property type="component" value="Unassembled WGS sequence"/>
</dbReference>
<keyword evidence="3" id="KW-1185">Reference proteome</keyword>
<proteinExistence type="predicted"/>
<feature type="compositionally biased region" description="Polar residues" evidence="1">
    <location>
        <begin position="98"/>
        <end position="108"/>
    </location>
</feature>
<feature type="region of interest" description="Disordered" evidence="1">
    <location>
        <begin position="83"/>
        <end position="111"/>
    </location>
</feature>
<protein>
    <submittedName>
        <fullName evidence="2">Uncharacterized protein</fullName>
    </submittedName>
</protein>
<dbReference type="InParanoid" id="A0A482WSW0"/>
<sequence>MHGVIVTPDTVTQLTATRRRCNGGAGCATESERTCANFSLVFVFCVCLRKECIICSPLPSRVYPLECLAVPIRQTVAALEACPPPSPPPESLARSEPNLTNPVQSSIGRPSGSMPHTCVIVEEQKTIPFLVN</sequence>
<evidence type="ECO:0000313" key="3">
    <source>
        <dbReference type="Proteomes" id="UP000291343"/>
    </source>
</evidence>
<reference evidence="2 3" key="1">
    <citation type="journal article" date="2017" name="Gigascience">
        <title>Genome sequence of the small brown planthopper, Laodelphax striatellus.</title>
        <authorList>
            <person name="Zhu J."/>
            <person name="Jiang F."/>
            <person name="Wang X."/>
            <person name="Yang P."/>
            <person name="Bao Y."/>
            <person name="Zhao W."/>
            <person name="Wang W."/>
            <person name="Lu H."/>
            <person name="Wang Q."/>
            <person name="Cui N."/>
            <person name="Li J."/>
            <person name="Chen X."/>
            <person name="Luo L."/>
            <person name="Yu J."/>
            <person name="Kang L."/>
            <person name="Cui F."/>
        </authorList>
    </citation>
    <scope>NUCLEOTIDE SEQUENCE [LARGE SCALE GENOMIC DNA]</scope>
    <source>
        <strain evidence="2">Lst14</strain>
    </source>
</reference>
<dbReference type="AlphaFoldDB" id="A0A482WSW0"/>
<dbReference type="EMBL" id="QKKF02026142">
    <property type="protein sequence ID" value="RZF36583.1"/>
    <property type="molecule type" value="Genomic_DNA"/>
</dbReference>
<name>A0A482WSW0_LAOST</name>